<comment type="similarity">
    <text evidence="4">Belongs to the Omp25/RopB family.</text>
</comment>
<dbReference type="InterPro" id="IPR051692">
    <property type="entry name" value="OMP-like"/>
</dbReference>
<feature type="signal peptide" evidence="5">
    <location>
        <begin position="1"/>
        <end position="29"/>
    </location>
</feature>
<dbReference type="Pfam" id="PF13505">
    <property type="entry name" value="OMP_b-brl"/>
    <property type="match status" value="1"/>
</dbReference>
<evidence type="ECO:0000256" key="2">
    <source>
        <dbReference type="ARBA" id="ARBA00022729"/>
    </source>
</evidence>
<name>A0A2S0MQX2_9RHOB</name>
<dbReference type="InterPro" id="IPR027385">
    <property type="entry name" value="Beta-barrel_OMP"/>
</dbReference>
<proteinExistence type="inferred from homology"/>
<dbReference type="AlphaFoldDB" id="A0A2S0MQX2"/>
<evidence type="ECO:0000256" key="5">
    <source>
        <dbReference type="SAM" id="SignalP"/>
    </source>
</evidence>
<dbReference type="EMBL" id="CP027665">
    <property type="protein sequence ID" value="AVO38151.1"/>
    <property type="molecule type" value="Genomic_DNA"/>
</dbReference>
<organism evidence="7 8">
    <name type="scientific">Pukyongiella litopenaei</name>
    <dbReference type="NCBI Taxonomy" id="2605946"/>
    <lineage>
        <taxon>Bacteria</taxon>
        <taxon>Pseudomonadati</taxon>
        <taxon>Pseudomonadota</taxon>
        <taxon>Alphaproteobacteria</taxon>
        <taxon>Rhodobacterales</taxon>
        <taxon>Paracoccaceae</taxon>
        <taxon>Pukyongiella</taxon>
    </lineage>
</organism>
<dbReference type="Gene3D" id="2.40.160.20">
    <property type="match status" value="1"/>
</dbReference>
<evidence type="ECO:0000256" key="4">
    <source>
        <dbReference type="ARBA" id="ARBA00038306"/>
    </source>
</evidence>
<dbReference type="PANTHER" id="PTHR34001">
    <property type="entry name" value="BLL7405 PROTEIN"/>
    <property type="match status" value="1"/>
</dbReference>
<evidence type="ECO:0000256" key="1">
    <source>
        <dbReference type="ARBA" id="ARBA00004370"/>
    </source>
</evidence>
<evidence type="ECO:0000256" key="3">
    <source>
        <dbReference type="ARBA" id="ARBA00023136"/>
    </source>
</evidence>
<dbReference type="GO" id="GO:0016020">
    <property type="term" value="C:membrane"/>
    <property type="evidence" value="ECO:0007669"/>
    <property type="project" value="UniProtKB-SubCell"/>
</dbReference>
<keyword evidence="8" id="KW-1185">Reference proteome</keyword>
<evidence type="ECO:0000259" key="6">
    <source>
        <dbReference type="Pfam" id="PF13505"/>
    </source>
</evidence>
<dbReference type="PANTHER" id="PTHR34001:SF3">
    <property type="entry name" value="BLL7405 PROTEIN"/>
    <property type="match status" value="1"/>
</dbReference>
<feature type="domain" description="Outer membrane protein beta-barrel" evidence="6">
    <location>
        <begin position="29"/>
        <end position="246"/>
    </location>
</feature>
<keyword evidence="2 5" id="KW-0732">Signal</keyword>
<reference evidence="8" key="1">
    <citation type="submission" date="2018-03" db="EMBL/GenBank/DDBJ databases">
        <title>Genomic analysis of the strain SH-1 isolated from shrimp intestine.</title>
        <authorList>
            <person name="Kim Y.-S."/>
            <person name="Kim S.-E."/>
            <person name="Kim K.-H."/>
        </authorList>
    </citation>
    <scope>NUCLEOTIDE SEQUENCE [LARGE SCALE GENOMIC DNA]</scope>
    <source>
        <strain evidence="8">SH-1</strain>
    </source>
</reference>
<dbReference type="InterPro" id="IPR011250">
    <property type="entry name" value="OMP/PagP_B-barrel"/>
</dbReference>
<protein>
    <submittedName>
        <fullName evidence="7">Porin family protein</fullName>
    </submittedName>
</protein>
<sequence length="246" mass="26340">MGSRRISSSILGRLFCAAMLATASTAAVAGNITPVVVEPAVQEPVLVWEGFYAGGSLGYASGGDDRVGHRTPAGVNVASPGTLNPGGFNYGLRLGWRGERLLETRSFVYGVELGYDGGSIEDDFSTATHNAAVELNGALSLRLRSGFTNESRNTWFYGMVGYTRGDLDYRVSGTAAGDTINLDTGFDTDGWSAGLGAERMLNENLSLTFEWEYTEFDSVVLFDAGGSSTKATPKYNNFRVGLNFRF</sequence>
<dbReference type="KEGG" id="thas:C6Y53_10830"/>
<evidence type="ECO:0000313" key="8">
    <source>
        <dbReference type="Proteomes" id="UP000237655"/>
    </source>
</evidence>
<comment type="subcellular location">
    <subcellularLocation>
        <location evidence="1">Membrane</location>
    </subcellularLocation>
</comment>
<feature type="chain" id="PRO_5015653161" evidence="5">
    <location>
        <begin position="30"/>
        <end position="246"/>
    </location>
</feature>
<evidence type="ECO:0000313" key="7">
    <source>
        <dbReference type="EMBL" id="AVO38151.1"/>
    </source>
</evidence>
<dbReference type="SUPFAM" id="SSF56925">
    <property type="entry name" value="OMPA-like"/>
    <property type="match status" value="1"/>
</dbReference>
<dbReference type="Proteomes" id="UP000237655">
    <property type="component" value="Chromosome"/>
</dbReference>
<accession>A0A2S0MQX2</accession>
<gene>
    <name evidence="7" type="ORF">C6Y53_10830</name>
</gene>
<keyword evidence="3" id="KW-0472">Membrane</keyword>
<dbReference type="RefSeq" id="WP_106472466.1">
    <property type="nucleotide sequence ID" value="NZ_CP027665.1"/>
</dbReference>